<keyword evidence="1 2" id="KW-0129">CBS domain</keyword>
<dbReference type="InterPro" id="IPR046342">
    <property type="entry name" value="CBS_dom_sf"/>
</dbReference>
<dbReference type="Gene3D" id="3.30.565.10">
    <property type="entry name" value="Histidine kinase-like ATPase, C-terminal domain"/>
    <property type="match status" value="1"/>
</dbReference>
<keyword evidence="5" id="KW-1185">Reference proteome</keyword>
<dbReference type="InterPro" id="IPR003594">
    <property type="entry name" value="HATPase_dom"/>
</dbReference>
<dbReference type="eggNOG" id="COG2172">
    <property type="taxonomic scope" value="Bacteria"/>
</dbReference>
<evidence type="ECO:0000256" key="2">
    <source>
        <dbReference type="PROSITE-ProRule" id="PRU00703"/>
    </source>
</evidence>
<feature type="domain" description="CBS" evidence="3">
    <location>
        <begin position="106"/>
        <end position="164"/>
    </location>
</feature>
<dbReference type="InterPro" id="IPR036890">
    <property type="entry name" value="HATPase_C_sf"/>
</dbReference>
<evidence type="ECO:0000259" key="3">
    <source>
        <dbReference type="PROSITE" id="PS51371"/>
    </source>
</evidence>
<gene>
    <name evidence="4" type="ordered locus">TREAZ_1591</name>
</gene>
<dbReference type="Gene3D" id="3.10.580.10">
    <property type="entry name" value="CBS-domain"/>
    <property type="match status" value="1"/>
</dbReference>
<reference evidence="4 5" key="2">
    <citation type="journal article" date="2011" name="ISME J.">
        <title>RNA-seq reveals cooperative metabolic interactions between two termite-gut spirochete species in co-culture.</title>
        <authorList>
            <person name="Rosenthal A.Z."/>
            <person name="Matson E.G."/>
            <person name="Eldar A."/>
            <person name="Leadbetter J.R."/>
        </authorList>
    </citation>
    <scope>NUCLEOTIDE SEQUENCE [LARGE SCALE GENOMIC DNA]</scope>
    <source>
        <strain evidence="5">ATCC BAA-888 / DSM 13862 / ZAS-9</strain>
    </source>
</reference>
<organism evidence="4 5">
    <name type="scientific">Leadbettera azotonutricia (strain ATCC BAA-888 / DSM 13862 / ZAS-9)</name>
    <name type="common">Treponema azotonutricium</name>
    <dbReference type="NCBI Taxonomy" id="545695"/>
    <lineage>
        <taxon>Bacteria</taxon>
        <taxon>Pseudomonadati</taxon>
        <taxon>Spirochaetota</taxon>
        <taxon>Spirochaetia</taxon>
        <taxon>Spirochaetales</taxon>
        <taxon>Breznakiellaceae</taxon>
        <taxon>Leadbettera</taxon>
    </lineage>
</organism>
<reference evidence="5" key="1">
    <citation type="submission" date="2009-12" db="EMBL/GenBank/DDBJ databases">
        <title>Complete sequence of Treponema azotonutricium strain ZAS-9.</title>
        <authorList>
            <person name="Tetu S.G."/>
            <person name="Matson E."/>
            <person name="Ren Q."/>
            <person name="Seshadri R."/>
            <person name="Elbourne L."/>
            <person name="Hassan K.A."/>
            <person name="Durkin A."/>
            <person name="Radune D."/>
            <person name="Mohamoud Y."/>
            <person name="Shay R."/>
            <person name="Jin S."/>
            <person name="Zhang X."/>
            <person name="Lucey K."/>
            <person name="Ballor N.R."/>
            <person name="Ottesen E."/>
            <person name="Rosenthal R."/>
            <person name="Allen A."/>
            <person name="Leadbetter J.R."/>
            <person name="Paulsen I.T."/>
        </authorList>
    </citation>
    <scope>NUCLEOTIDE SEQUENCE [LARGE SCALE GENOMIC DNA]</scope>
    <source>
        <strain evidence="5">ATCC BAA-888 / DSM 13862 / ZAS-9</strain>
    </source>
</reference>
<accession>F5YDW5</accession>
<dbReference type="SUPFAM" id="SSF55874">
    <property type="entry name" value="ATPase domain of HSP90 chaperone/DNA topoisomerase II/histidine kinase"/>
    <property type="match status" value="1"/>
</dbReference>
<dbReference type="InterPro" id="IPR000644">
    <property type="entry name" value="CBS_dom"/>
</dbReference>
<dbReference type="InterPro" id="IPR051257">
    <property type="entry name" value="Diverse_CBS-Domain"/>
</dbReference>
<dbReference type="SUPFAM" id="SSF54631">
    <property type="entry name" value="CBS-domain pair"/>
    <property type="match status" value="1"/>
</dbReference>
<evidence type="ECO:0000256" key="1">
    <source>
        <dbReference type="ARBA" id="ARBA00023122"/>
    </source>
</evidence>
<sequence length="326" mass="35986">MDSPLAQSIQGMESKPLDDIPINTVDSPSVVLELIYQLKIKDVMTTAVVTANKTDTMRHVQALMRENYITGLPVTDDRQLLGIVSIEDIIMALDQGCIECAAGERMTQNVIVLEDDMPLSFAISYLNKYRYGRFPVLNKKKELVGILTSKDVINTLLVEMNREVLRLEKLHQKEGKAPDHYSEMEFTTVKFDFELAGRASTEIKKALKNRSIDPKIIRRVAIASYELEINQVVHSLGGTISCSIQPDKVVIVAADIGPGIPDLNLALQEGWSTANEWIRSLGFGAGMGLANTKRVSDEFFIESNVGTGTTVRSVVFINSPKEDAGA</sequence>
<dbReference type="InParanoid" id="F5YDW5"/>
<dbReference type="Pfam" id="PF02518">
    <property type="entry name" value="HATPase_c"/>
    <property type="match status" value="1"/>
</dbReference>
<name>F5YDW5_LEAAZ</name>
<dbReference type="PANTHER" id="PTHR43080">
    <property type="entry name" value="CBS DOMAIN-CONTAINING PROTEIN CBSX3, MITOCHONDRIAL"/>
    <property type="match status" value="1"/>
</dbReference>
<dbReference type="eggNOG" id="COG2524">
    <property type="taxonomic scope" value="Bacteria"/>
</dbReference>
<dbReference type="SMART" id="SM00116">
    <property type="entry name" value="CBS"/>
    <property type="match status" value="2"/>
</dbReference>
<dbReference type="EMBL" id="CP001841">
    <property type="protein sequence ID" value="AEF80896.1"/>
    <property type="molecule type" value="Genomic_DNA"/>
</dbReference>
<evidence type="ECO:0000313" key="4">
    <source>
        <dbReference type="EMBL" id="AEF80896.1"/>
    </source>
</evidence>
<dbReference type="STRING" id="545695.TREAZ_1591"/>
<dbReference type="Pfam" id="PF00571">
    <property type="entry name" value="CBS"/>
    <property type="match status" value="2"/>
</dbReference>
<proteinExistence type="predicted"/>
<dbReference type="KEGG" id="taz:TREAZ_1591"/>
<dbReference type="AlphaFoldDB" id="F5YDW5"/>
<feature type="domain" description="CBS" evidence="3">
    <location>
        <begin position="44"/>
        <end position="100"/>
    </location>
</feature>
<dbReference type="Proteomes" id="UP000009222">
    <property type="component" value="Chromosome"/>
</dbReference>
<dbReference type="PROSITE" id="PS51371">
    <property type="entry name" value="CBS"/>
    <property type="match status" value="2"/>
</dbReference>
<dbReference type="HOGENOM" id="CLU_926298_0_0_12"/>
<evidence type="ECO:0000313" key="5">
    <source>
        <dbReference type="Proteomes" id="UP000009222"/>
    </source>
</evidence>
<dbReference type="PANTHER" id="PTHR43080:SF2">
    <property type="entry name" value="CBS DOMAIN-CONTAINING PROTEIN"/>
    <property type="match status" value="1"/>
</dbReference>
<protein>
    <submittedName>
        <fullName evidence="4">CBS domain protein</fullName>
    </submittedName>
</protein>